<dbReference type="Pfam" id="PF00498">
    <property type="entry name" value="FHA"/>
    <property type="match status" value="1"/>
</dbReference>
<keyword evidence="6" id="KW-1185">Reference proteome</keyword>
<dbReference type="SMART" id="SM00240">
    <property type="entry name" value="FHA"/>
    <property type="match status" value="1"/>
</dbReference>
<dbReference type="Gene3D" id="2.60.200.20">
    <property type="match status" value="1"/>
</dbReference>
<accession>A0A8T7M4D2</accession>
<evidence type="ECO:0000259" key="2">
    <source>
        <dbReference type="PROSITE" id="PS50006"/>
    </source>
</evidence>
<dbReference type="Proteomes" id="UP000521676">
    <property type="component" value="Unassembled WGS sequence"/>
</dbReference>
<name>A0A8T7M4D2_9CHLR</name>
<dbReference type="EMBL" id="JACATZ010000001">
    <property type="protein sequence ID" value="NWJ46916.1"/>
    <property type="molecule type" value="Genomic_DNA"/>
</dbReference>
<dbReference type="EMBL" id="CP128401">
    <property type="protein sequence ID" value="WJW70091.1"/>
    <property type="molecule type" value="Genomic_DNA"/>
</dbReference>
<evidence type="ECO:0000313" key="5">
    <source>
        <dbReference type="Proteomes" id="UP000521676"/>
    </source>
</evidence>
<proteinExistence type="predicted"/>
<evidence type="ECO:0000256" key="1">
    <source>
        <dbReference type="SAM" id="MobiDB-lite"/>
    </source>
</evidence>
<reference evidence="4" key="2">
    <citation type="journal article" date="2024" name="Nature">
        <title>Anoxygenic phototroph of the Chloroflexota uses a type I reaction centre.</title>
        <authorList>
            <person name="Tsuji J.M."/>
            <person name="Shaw N.A."/>
            <person name="Nagashima S."/>
            <person name="Venkiteswaran J.J."/>
            <person name="Schiff S.L."/>
            <person name="Watanabe T."/>
            <person name="Fukui M."/>
            <person name="Hanada S."/>
            <person name="Tank M."/>
            <person name="Neufeld J.D."/>
        </authorList>
    </citation>
    <scope>NUCLEOTIDE SEQUENCE</scope>
    <source>
        <strain evidence="4">L227-S17</strain>
        <plasmid evidence="4 6">unnamed1</plasmid>
    </source>
</reference>
<dbReference type="CDD" id="cd00060">
    <property type="entry name" value="FHA"/>
    <property type="match status" value="1"/>
</dbReference>
<feature type="compositionally biased region" description="Polar residues" evidence="1">
    <location>
        <begin position="1"/>
        <end position="11"/>
    </location>
</feature>
<geneLocation type="plasmid" evidence="4 6">
    <name>unnamed1</name>
</geneLocation>
<evidence type="ECO:0000313" key="3">
    <source>
        <dbReference type="EMBL" id="NWJ46916.1"/>
    </source>
</evidence>
<evidence type="ECO:0000313" key="4">
    <source>
        <dbReference type="EMBL" id="WJW70091.1"/>
    </source>
</evidence>
<feature type="region of interest" description="Disordered" evidence="1">
    <location>
        <begin position="1"/>
        <end position="21"/>
    </location>
</feature>
<dbReference type="Proteomes" id="UP001431572">
    <property type="component" value="Plasmid unnamed1"/>
</dbReference>
<dbReference type="InterPro" id="IPR008984">
    <property type="entry name" value="SMAD_FHA_dom_sf"/>
</dbReference>
<dbReference type="InterPro" id="IPR000253">
    <property type="entry name" value="FHA_dom"/>
</dbReference>
<protein>
    <submittedName>
        <fullName evidence="3">FHA domain-containing protein</fullName>
    </submittedName>
</protein>
<sequence length="302" mass="33689">MKQPDFNQGTPSYPDEPEQAIPTGEMSLSGFQLVALSPASLQGQVFPLPVTKADDRALEIGRKPSYIYGGITIPLKELAEVHLYMKVSGSVVQVYHEPATYLALKGGKTLAASKWHSLRPEAVLECGYNIQLKLVRVEDAAPHTPYMGEEEEPSIQFQSHSQAPSQSLLPAYRLRIVQSRYAIPLDKLEFSLEEGEVVEIGREAVTVNKHRRLIINEPKVSQYHAWLIKRNGQFELHDGQYNSNKVSRNGTFISNPEGGWMKIAEGTPHFINPGAVAHGFEIKVGHTYLVLEKTEQAELFTE</sequence>
<evidence type="ECO:0000313" key="6">
    <source>
        <dbReference type="Proteomes" id="UP001431572"/>
    </source>
</evidence>
<dbReference type="AlphaFoldDB" id="A0A8T7M4D2"/>
<dbReference type="SUPFAM" id="SSF49879">
    <property type="entry name" value="SMAD/FHA domain"/>
    <property type="match status" value="1"/>
</dbReference>
<organism evidence="3 5">
    <name type="scientific">Candidatus Chlorohelix allophototropha</name>
    <dbReference type="NCBI Taxonomy" id="3003348"/>
    <lineage>
        <taxon>Bacteria</taxon>
        <taxon>Bacillati</taxon>
        <taxon>Chloroflexota</taxon>
        <taxon>Chloroflexia</taxon>
        <taxon>Candidatus Chloroheliales</taxon>
        <taxon>Candidatus Chloroheliaceae</taxon>
        <taxon>Candidatus Chlorohelix</taxon>
    </lineage>
</organism>
<keyword evidence="4" id="KW-0614">Plasmid</keyword>
<dbReference type="PROSITE" id="PS50006">
    <property type="entry name" value="FHA_DOMAIN"/>
    <property type="match status" value="1"/>
</dbReference>
<dbReference type="RefSeq" id="WP_341471972.1">
    <property type="nucleotide sequence ID" value="NZ_CP128401.1"/>
</dbReference>
<gene>
    <name evidence="3" type="ORF">HXX08_13730</name>
    <name evidence="4" type="ORF">OZ401_004896</name>
</gene>
<reference evidence="3 5" key="1">
    <citation type="submission" date="2020-06" db="EMBL/GenBank/DDBJ databases">
        <title>Anoxygenic phototrophic Chloroflexota member uses a Type I reaction center.</title>
        <authorList>
            <person name="Tsuji J.M."/>
            <person name="Shaw N.A."/>
            <person name="Nagashima S."/>
            <person name="Venkiteswaran J."/>
            <person name="Schiff S.L."/>
            <person name="Hanada S."/>
            <person name="Tank M."/>
            <person name="Neufeld J.D."/>
        </authorList>
    </citation>
    <scope>NUCLEOTIDE SEQUENCE [LARGE SCALE GENOMIC DNA]</scope>
    <source>
        <strain evidence="3">L227-S17</strain>
    </source>
</reference>
<feature type="domain" description="FHA" evidence="2">
    <location>
        <begin position="198"/>
        <end position="255"/>
    </location>
</feature>